<name>A0AAX3A7S1_9RHAB</name>
<dbReference type="KEGG" id="vg:80544361"/>
<accession>A0AAX3A7S1</accession>
<organism evidence="1 2">
    <name type="scientific">Porcine ephemerovirus 1</name>
    <dbReference type="NCBI Taxonomy" id="2928256"/>
    <lineage>
        <taxon>Viruses</taxon>
        <taxon>Riboviria</taxon>
        <taxon>Orthornavirae</taxon>
        <taxon>Negarnaviricota</taxon>
        <taxon>Haploviricotina</taxon>
        <taxon>Monjiviricetes</taxon>
        <taxon>Mononegavirales</taxon>
        <taxon>Rhabdoviridae</taxon>
        <taxon>Alpharhabdovirinae</taxon>
        <taxon>Ephemerovirus</taxon>
        <taxon>Ephemerovirus henan</taxon>
    </lineage>
</organism>
<sequence length="101" mass="11879">MVIKDIWMKIGPAVIISMYDNFKTDNYGLSWKGYARGCLEWSFKSVDVSDVFLYEKQIEINMMGYNIGTFCLHIDMMLIDWKPKKRTKEDNCPIPCKVRVI</sequence>
<dbReference type="Proteomes" id="UP001157328">
    <property type="component" value="Segment"/>
</dbReference>
<dbReference type="EMBL" id="OK086697">
    <property type="protein sequence ID" value="UNP42113.1"/>
    <property type="molecule type" value="Viral_cRNA"/>
</dbReference>
<protein>
    <submittedName>
        <fullName evidence="1">Alpha2 protein</fullName>
    </submittedName>
</protein>
<evidence type="ECO:0000313" key="1">
    <source>
        <dbReference type="EMBL" id="UNP42113.1"/>
    </source>
</evidence>
<reference evidence="1 2" key="1">
    <citation type="journal article" date="2022" name="Infect. Genet. Evol.">
        <title>Identification of two novel ephemeroviruses in pigs infected by classical swine fever virus.</title>
        <authorList>
            <person name="Wu Q."/>
            <person name="Yang Z."/>
            <person name="Lu Z."/>
            <person name="Mi S."/>
            <person name="Feng Y."/>
            <person name="He B."/>
            <person name="Zhu G."/>
            <person name="Gong W."/>
            <person name="Tu C."/>
        </authorList>
    </citation>
    <scope>NUCLEOTIDE SEQUENCE [LARGE SCALE GENOMIC DNA]</scope>
    <source>
        <strain evidence="1">HeN10</strain>
    </source>
</reference>
<proteinExistence type="predicted"/>
<evidence type="ECO:0000313" key="2">
    <source>
        <dbReference type="Proteomes" id="UP001157328"/>
    </source>
</evidence>
<dbReference type="RefSeq" id="YP_010805461.1">
    <property type="nucleotide sequence ID" value="NC_077153.1"/>
</dbReference>
<keyword evidence="2" id="KW-1185">Reference proteome</keyword>
<dbReference type="GeneID" id="80544361"/>